<keyword evidence="1" id="KW-0812">Transmembrane</keyword>
<protein>
    <submittedName>
        <fullName evidence="2">Uncharacterized protein</fullName>
    </submittedName>
</protein>
<keyword evidence="3" id="KW-1185">Reference proteome</keyword>
<evidence type="ECO:0000313" key="2">
    <source>
        <dbReference type="EMBL" id="TWU26269.1"/>
    </source>
</evidence>
<reference evidence="2 3" key="1">
    <citation type="submission" date="2019-02" db="EMBL/GenBank/DDBJ databases">
        <title>Deep-cultivation of Planctomycetes and their phenomic and genomic characterization uncovers novel biology.</title>
        <authorList>
            <person name="Wiegand S."/>
            <person name="Jogler M."/>
            <person name="Boedeker C."/>
            <person name="Pinto D."/>
            <person name="Vollmers J."/>
            <person name="Rivas-Marin E."/>
            <person name="Kohn T."/>
            <person name="Peeters S.H."/>
            <person name="Heuer A."/>
            <person name="Rast P."/>
            <person name="Oberbeckmann S."/>
            <person name="Bunk B."/>
            <person name="Jeske O."/>
            <person name="Meyerdierks A."/>
            <person name="Storesund J.E."/>
            <person name="Kallscheuer N."/>
            <person name="Luecker S."/>
            <person name="Lage O.M."/>
            <person name="Pohl T."/>
            <person name="Merkel B.J."/>
            <person name="Hornburger P."/>
            <person name="Mueller R.-W."/>
            <person name="Bruemmer F."/>
            <person name="Labrenz M."/>
            <person name="Spormann A.M."/>
            <person name="Op Den Camp H."/>
            <person name="Overmann J."/>
            <person name="Amann R."/>
            <person name="Jetten M.S.M."/>
            <person name="Mascher T."/>
            <person name="Medema M.H."/>
            <person name="Devos D.P."/>
            <person name="Kaster A.-K."/>
            <person name="Ovreas L."/>
            <person name="Rohde M."/>
            <person name="Galperin M.Y."/>
            <person name="Jogler C."/>
        </authorList>
    </citation>
    <scope>NUCLEOTIDE SEQUENCE [LARGE SCALE GENOMIC DNA]</scope>
    <source>
        <strain evidence="2 3">Pla52o</strain>
    </source>
</reference>
<feature type="transmembrane region" description="Helical" evidence="1">
    <location>
        <begin position="158"/>
        <end position="179"/>
    </location>
</feature>
<feature type="transmembrane region" description="Helical" evidence="1">
    <location>
        <begin position="267"/>
        <end position="288"/>
    </location>
</feature>
<feature type="transmembrane region" description="Helical" evidence="1">
    <location>
        <begin position="185"/>
        <end position="203"/>
    </location>
</feature>
<name>A0A5C6CU44_9BACT</name>
<dbReference type="EMBL" id="SJPT01000001">
    <property type="protein sequence ID" value="TWU26269.1"/>
    <property type="molecule type" value="Genomic_DNA"/>
</dbReference>
<feature type="transmembrane region" description="Helical" evidence="1">
    <location>
        <begin position="6"/>
        <end position="28"/>
    </location>
</feature>
<gene>
    <name evidence="2" type="ORF">Pla52o_01220</name>
</gene>
<organism evidence="2 3">
    <name type="scientific">Novipirellula galeiformis</name>
    <dbReference type="NCBI Taxonomy" id="2528004"/>
    <lineage>
        <taxon>Bacteria</taxon>
        <taxon>Pseudomonadati</taxon>
        <taxon>Planctomycetota</taxon>
        <taxon>Planctomycetia</taxon>
        <taxon>Pirellulales</taxon>
        <taxon>Pirellulaceae</taxon>
        <taxon>Novipirellula</taxon>
    </lineage>
</organism>
<dbReference type="RefSeq" id="WP_146592656.1">
    <property type="nucleotide sequence ID" value="NZ_SJPT01000001.1"/>
</dbReference>
<feature type="transmembrane region" description="Helical" evidence="1">
    <location>
        <begin position="215"/>
        <end position="236"/>
    </location>
</feature>
<keyword evidence="1" id="KW-0472">Membrane</keyword>
<feature type="transmembrane region" description="Helical" evidence="1">
    <location>
        <begin position="129"/>
        <end position="146"/>
    </location>
</feature>
<sequence length="302" mass="31824">MPEPLLYCKAMGAAAIVSALIVLAIASLRRVPATWLNGVCVAAVGAGLASGFTVLSLRFVWPPLSGLDRLLTIILPATLAIEWVAGHRRLPRWGAWAMRLSIAAAAPRVLLHGSVYLSESSEWTGWQTHTILLLLGVLLCVVWGLLSQLSTRAAGVSIPLALAMTIQSAGVTVMVAGYIKGGAAAIPLASSLVATSIAAAWIAKRRDAALNSSSSVVIGIAVVGLFGILFIGRFFGRISSEAALTMMLAPLLCWVSETPLLRHRKPWIIGAFRLGTVAIPLLVLLAAAKRDFDRDIAPMLGP</sequence>
<evidence type="ECO:0000313" key="3">
    <source>
        <dbReference type="Proteomes" id="UP000316304"/>
    </source>
</evidence>
<evidence type="ECO:0000256" key="1">
    <source>
        <dbReference type="SAM" id="Phobius"/>
    </source>
</evidence>
<dbReference type="Proteomes" id="UP000316304">
    <property type="component" value="Unassembled WGS sequence"/>
</dbReference>
<accession>A0A5C6CU44</accession>
<comment type="caution">
    <text evidence="2">The sequence shown here is derived from an EMBL/GenBank/DDBJ whole genome shotgun (WGS) entry which is preliminary data.</text>
</comment>
<proteinExistence type="predicted"/>
<dbReference type="AlphaFoldDB" id="A0A5C6CU44"/>
<keyword evidence="1" id="KW-1133">Transmembrane helix</keyword>
<feature type="transmembrane region" description="Helical" evidence="1">
    <location>
        <begin position="242"/>
        <end position="260"/>
    </location>
</feature>
<feature type="transmembrane region" description="Helical" evidence="1">
    <location>
        <begin position="35"/>
        <end position="61"/>
    </location>
</feature>
<dbReference type="OrthoDB" id="278612at2"/>